<proteinExistence type="predicted"/>
<name>A0A8D8QSM3_9HEMI</name>
<reference evidence="2" key="1">
    <citation type="submission" date="2021-05" db="EMBL/GenBank/DDBJ databases">
        <authorList>
            <person name="Alioto T."/>
            <person name="Alioto T."/>
            <person name="Gomez Garrido J."/>
        </authorList>
    </citation>
    <scope>NUCLEOTIDE SEQUENCE</scope>
</reference>
<feature type="chain" id="PRO_5034467307" description="Vomeronasal type-1 receptor" evidence="1">
    <location>
        <begin position="19"/>
        <end position="109"/>
    </location>
</feature>
<protein>
    <recommendedName>
        <fullName evidence="3">Vomeronasal type-1 receptor</fullName>
    </recommendedName>
</protein>
<feature type="signal peptide" evidence="1">
    <location>
        <begin position="1"/>
        <end position="18"/>
    </location>
</feature>
<sequence length="109" mass="12759">MFLVRLLFRIIFIILMESIYYLSDVIDTSHVSRCGQNKTMRATYDIIIYSRHTLDIFLIVYCVIGKGSEVVSETKSAMFLTVWMTCFNFVFPDAVWTRLSLRTDSLRPN</sequence>
<evidence type="ECO:0000313" key="2">
    <source>
        <dbReference type="EMBL" id="CAG6636765.1"/>
    </source>
</evidence>
<dbReference type="EMBL" id="HBUF01095654">
    <property type="protein sequence ID" value="CAG6636765.1"/>
    <property type="molecule type" value="Transcribed_RNA"/>
</dbReference>
<evidence type="ECO:0000256" key="1">
    <source>
        <dbReference type="SAM" id="SignalP"/>
    </source>
</evidence>
<dbReference type="AlphaFoldDB" id="A0A8D8QSM3"/>
<organism evidence="2">
    <name type="scientific">Cacopsylla melanoneura</name>
    <dbReference type="NCBI Taxonomy" id="428564"/>
    <lineage>
        <taxon>Eukaryota</taxon>
        <taxon>Metazoa</taxon>
        <taxon>Ecdysozoa</taxon>
        <taxon>Arthropoda</taxon>
        <taxon>Hexapoda</taxon>
        <taxon>Insecta</taxon>
        <taxon>Pterygota</taxon>
        <taxon>Neoptera</taxon>
        <taxon>Paraneoptera</taxon>
        <taxon>Hemiptera</taxon>
        <taxon>Sternorrhyncha</taxon>
        <taxon>Psylloidea</taxon>
        <taxon>Psyllidae</taxon>
        <taxon>Psyllinae</taxon>
        <taxon>Cacopsylla</taxon>
    </lineage>
</organism>
<keyword evidence="1" id="KW-0732">Signal</keyword>
<evidence type="ECO:0008006" key="3">
    <source>
        <dbReference type="Google" id="ProtNLM"/>
    </source>
</evidence>
<accession>A0A8D8QSM3</accession>